<protein>
    <submittedName>
        <fullName evidence="2">Uncharacterized protein</fullName>
    </submittedName>
</protein>
<dbReference type="PANTHER" id="PTHR33868">
    <property type="entry name" value="EXPRESSED PROTEIN"/>
    <property type="match status" value="1"/>
</dbReference>
<evidence type="ECO:0000313" key="3">
    <source>
        <dbReference type="Proteomes" id="UP001190926"/>
    </source>
</evidence>
<keyword evidence="3" id="KW-1185">Reference proteome</keyword>
<dbReference type="PANTHER" id="PTHR33868:SF2">
    <property type="entry name" value="EXPRESSED PROTEIN"/>
    <property type="match status" value="1"/>
</dbReference>
<evidence type="ECO:0000313" key="2">
    <source>
        <dbReference type="EMBL" id="KAH6834209.1"/>
    </source>
</evidence>
<proteinExistence type="predicted"/>
<evidence type="ECO:0000256" key="1">
    <source>
        <dbReference type="SAM" id="Phobius"/>
    </source>
</evidence>
<organism evidence="2 3">
    <name type="scientific">Perilla frutescens var. hirtella</name>
    <name type="common">Perilla citriodora</name>
    <name type="synonym">Perilla setoyensis</name>
    <dbReference type="NCBI Taxonomy" id="608512"/>
    <lineage>
        <taxon>Eukaryota</taxon>
        <taxon>Viridiplantae</taxon>
        <taxon>Streptophyta</taxon>
        <taxon>Embryophyta</taxon>
        <taxon>Tracheophyta</taxon>
        <taxon>Spermatophyta</taxon>
        <taxon>Magnoliopsida</taxon>
        <taxon>eudicotyledons</taxon>
        <taxon>Gunneridae</taxon>
        <taxon>Pentapetalae</taxon>
        <taxon>asterids</taxon>
        <taxon>lamiids</taxon>
        <taxon>Lamiales</taxon>
        <taxon>Lamiaceae</taxon>
        <taxon>Nepetoideae</taxon>
        <taxon>Elsholtzieae</taxon>
        <taxon>Perilla</taxon>
    </lineage>
</organism>
<sequence length="429" mass="47966">MALAEARAALHRTANRCLVQEDAKRAPKLACCSSVPTCVKQADTVSSASGGQDVPGAVSNLNPSFSHLSPNSKWWLYLQPNYGYQKGLMDDRFTSMEINQKHESSGAFARNEDNPGLIDQTSCKKLSCGRNMETSDKLEFGVKEDGLRPFSSWNCQDPLKIVEDVCPEVPKGVNEPCFDPRSSWIGDEKNVPWWRTADTDELASLVAQRSLDYIENCDLPWPQNARVKKDVGVNICCFGHDGIPNHHYSSCLLTAQSPSSGCACQKRNPLVEGEQDKPSRDDIPSHETMGEMHMYEKDASKARLMEALCHSQTRAREAERAAKQACAEKEHVVKLVFRQASQLFAYKQWLQLLQLESIYLHFLNNSSEALVLQKTKETQTTRRYTTSSTRKRTEQCHPQYEAVVVAIGLGLAGAGFLLGWTIAQMFPSW</sequence>
<gene>
    <name evidence="2" type="ORF">C2S53_004572</name>
</gene>
<dbReference type="Proteomes" id="UP001190926">
    <property type="component" value="Unassembled WGS sequence"/>
</dbReference>
<reference evidence="2 3" key="1">
    <citation type="journal article" date="2021" name="Nat. Commun.">
        <title>Incipient diploidization of the medicinal plant Perilla within 10,000 years.</title>
        <authorList>
            <person name="Zhang Y."/>
            <person name="Shen Q."/>
            <person name="Leng L."/>
            <person name="Zhang D."/>
            <person name="Chen S."/>
            <person name="Shi Y."/>
            <person name="Ning Z."/>
            <person name="Chen S."/>
        </authorList>
    </citation>
    <scope>NUCLEOTIDE SEQUENCE [LARGE SCALE GENOMIC DNA]</scope>
    <source>
        <strain evidence="3">cv. PC099</strain>
    </source>
</reference>
<keyword evidence="1" id="KW-1133">Transmembrane helix</keyword>
<name>A0AAD4JI00_PERFH</name>
<keyword evidence="1" id="KW-0812">Transmembrane</keyword>
<keyword evidence="1" id="KW-0472">Membrane</keyword>
<feature type="transmembrane region" description="Helical" evidence="1">
    <location>
        <begin position="402"/>
        <end position="423"/>
    </location>
</feature>
<comment type="caution">
    <text evidence="2">The sequence shown here is derived from an EMBL/GenBank/DDBJ whole genome shotgun (WGS) entry which is preliminary data.</text>
</comment>
<accession>A0AAD4JI00</accession>
<dbReference type="AlphaFoldDB" id="A0AAD4JI00"/>
<dbReference type="EMBL" id="SDAM02000052">
    <property type="protein sequence ID" value="KAH6834209.1"/>
    <property type="molecule type" value="Genomic_DNA"/>
</dbReference>